<reference evidence="1" key="1">
    <citation type="submission" date="2020-05" db="EMBL/GenBank/DDBJ databases">
        <title>Phylogenomic resolution of chytrid fungi.</title>
        <authorList>
            <person name="Stajich J.E."/>
            <person name="Amses K."/>
            <person name="Simmons R."/>
            <person name="Seto K."/>
            <person name="Myers J."/>
            <person name="Bonds A."/>
            <person name="Quandt C.A."/>
            <person name="Barry K."/>
            <person name="Liu P."/>
            <person name="Grigoriev I."/>
            <person name="Longcore J.E."/>
            <person name="James T.Y."/>
        </authorList>
    </citation>
    <scope>NUCLEOTIDE SEQUENCE</scope>
    <source>
        <strain evidence="1">JEL0513</strain>
    </source>
</reference>
<dbReference type="EMBL" id="JADGJH010002913">
    <property type="protein sequence ID" value="KAJ3094103.1"/>
    <property type="molecule type" value="Genomic_DNA"/>
</dbReference>
<dbReference type="AlphaFoldDB" id="A0AAD5XCQ9"/>
<organism evidence="1 2">
    <name type="scientific">Physocladia obscura</name>
    <dbReference type="NCBI Taxonomy" id="109957"/>
    <lineage>
        <taxon>Eukaryota</taxon>
        <taxon>Fungi</taxon>
        <taxon>Fungi incertae sedis</taxon>
        <taxon>Chytridiomycota</taxon>
        <taxon>Chytridiomycota incertae sedis</taxon>
        <taxon>Chytridiomycetes</taxon>
        <taxon>Chytridiales</taxon>
        <taxon>Chytriomycetaceae</taxon>
        <taxon>Physocladia</taxon>
    </lineage>
</organism>
<protein>
    <submittedName>
        <fullName evidence="1">Uncharacterized protein</fullName>
    </submittedName>
</protein>
<comment type="caution">
    <text evidence="1">The sequence shown here is derived from an EMBL/GenBank/DDBJ whole genome shotgun (WGS) entry which is preliminary data.</text>
</comment>
<evidence type="ECO:0000313" key="2">
    <source>
        <dbReference type="Proteomes" id="UP001211907"/>
    </source>
</evidence>
<proteinExistence type="predicted"/>
<evidence type="ECO:0000313" key="1">
    <source>
        <dbReference type="EMBL" id="KAJ3094103.1"/>
    </source>
</evidence>
<gene>
    <name evidence="1" type="ORF">HK100_006278</name>
</gene>
<keyword evidence="2" id="KW-1185">Reference proteome</keyword>
<dbReference type="Proteomes" id="UP001211907">
    <property type="component" value="Unassembled WGS sequence"/>
</dbReference>
<sequence>ENAAARTGALCCVVNQDTNRGTSRDAGLECFRDEFTSNVEGGGCNIGPLCIGGSSGALSVVIEVAVG</sequence>
<feature type="non-terminal residue" evidence="1">
    <location>
        <position position="1"/>
    </location>
</feature>
<name>A0AAD5XCQ9_9FUNG</name>
<accession>A0AAD5XCQ9</accession>